<evidence type="ECO:0000259" key="1">
    <source>
        <dbReference type="Pfam" id="PF00934"/>
    </source>
</evidence>
<dbReference type="Proteomes" id="UP000189229">
    <property type="component" value="Unassembled WGS sequence"/>
</dbReference>
<sequence length="517" mass="49805">MGAMSMSFVNAVPAVVQAAAQDLAGIRLALEEAAAAAAAPTTALAAAGEDEVSAAVAALFGTFGQEYQAVSAQASAFHADFVKLLSGAASSYVEAEVANAVSVLTGRNAAAAVGGGFNGSLTAAFNGELALQAANSLANAFGAGASGLALQTGGAIVSGIGTGLVQTGEVIVAAGHSLQNFGVLMSGVGAGLSTQASAALTQALTLGGSLSGQLGASLSGSLDLGLPELIAAFNGGLTGLIHTGQTLTGNVLIGFSSGLSELIQTGGTLLANLGGSLPEIAAHLNVAFSATLGGALPTLVAAVNGGVTGLLQTGQSLATSLAGGVGGGLSGLIQTGESLVATLTGGLSVPVLAAQLSAVLRAGLGGSLPQLVAALNGGLHGLVEVGQRFAAAVGAVLDAPAVVAALNGGLHGLVELGQSFAATLAGGFNAPALAAQLSAMLQAGLGGSLPQLVAALNGGLHGLVEVGQRFAAAVGAVLDARRWWPRSMVGCTASSSWAKVSPRPWPVASMLPRWPRN</sequence>
<dbReference type="SUPFAM" id="SSF140459">
    <property type="entry name" value="PE/PPE dimer-like"/>
    <property type="match status" value="1"/>
</dbReference>
<evidence type="ECO:0000313" key="3">
    <source>
        <dbReference type="Proteomes" id="UP000189229"/>
    </source>
</evidence>
<dbReference type="Gene3D" id="1.10.287.850">
    <property type="entry name" value="HP0062-like domain"/>
    <property type="match status" value="1"/>
</dbReference>
<evidence type="ECO:0000313" key="2">
    <source>
        <dbReference type="EMBL" id="OOK66606.1"/>
    </source>
</evidence>
<feature type="domain" description="PE" evidence="1">
    <location>
        <begin position="9"/>
        <end position="99"/>
    </location>
</feature>
<organism evidence="2 3">
    <name type="scientific">Mycobacterium kansasii</name>
    <dbReference type="NCBI Taxonomy" id="1768"/>
    <lineage>
        <taxon>Bacteria</taxon>
        <taxon>Bacillati</taxon>
        <taxon>Actinomycetota</taxon>
        <taxon>Actinomycetes</taxon>
        <taxon>Mycobacteriales</taxon>
        <taxon>Mycobacteriaceae</taxon>
        <taxon>Mycobacterium</taxon>
    </lineage>
</organism>
<proteinExistence type="predicted"/>
<dbReference type="InterPro" id="IPR038332">
    <property type="entry name" value="PPE_sf"/>
</dbReference>
<protein>
    <submittedName>
        <fullName evidence="2">PE family protein</fullName>
    </submittedName>
</protein>
<name>A0A1V3WJI6_MYCKA</name>
<dbReference type="AlphaFoldDB" id="A0A1V3WJI6"/>
<gene>
    <name evidence="2" type="ORF">BZL30_8048</name>
</gene>
<accession>A0A1V3WJI6</accession>
<dbReference type="Pfam" id="PF00934">
    <property type="entry name" value="PE"/>
    <property type="match status" value="1"/>
</dbReference>
<comment type="caution">
    <text evidence="2">The sequence shown here is derived from an EMBL/GenBank/DDBJ whole genome shotgun (WGS) entry which is preliminary data.</text>
</comment>
<reference evidence="2 3" key="1">
    <citation type="submission" date="2017-02" db="EMBL/GenBank/DDBJ databases">
        <title>Complete genome sequences of Mycobacterium kansasii strains isolated from rhesus macaques.</title>
        <authorList>
            <person name="Panda A."/>
            <person name="Nagaraj S."/>
            <person name="Zhao X."/>
            <person name="Tettelin H."/>
            <person name="Detolla L.J."/>
        </authorList>
    </citation>
    <scope>NUCLEOTIDE SEQUENCE [LARGE SCALE GENOMIC DNA]</scope>
    <source>
        <strain evidence="2 3">11-3813</strain>
    </source>
</reference>
<dbReference type="InterPro" id="IPR000084">
    <property type="entry name" value="PE-PGRS_N"/>
</dbReference>
<dbReference type="EMBL" id="MVBM01000009">
    <property type="protein sequence ID" value="OOK66606.1"/>
    <property type="molecule type" value="Genomic_DNA"/>
</dbReference>